<dbReference type="PROSITE" id="PS51257">
    <property type="entry name" value="PROKAR_LIPOPROTEIN"/>
    <property type="match status" value="1"/>
</dbReference>
<keyword evidence="4" id="KW-1185">Reference proteome</keyword>
<accession>A0A317FFF1</accession>
<proteinExistence type="predicted"/>
<gene>
    <name evidence="3" type="ORF">DFH01_13990</name>
</gene>
<feature type="compositionally biased region" description="Basic residues" evidence="1">
    <location>
        <begin position="82"/>
        <end position="91"/>
    </location>
</feature>
<evidence type="ECO:0000313" key="4">
    <source>
        <dbReference type="Proteomes" id="UP000245765"/>
    </source>
</evidence>
<name>A0A317FFF1_9PROT</name>
<feature type="region of interest" description="Disordered" evidence="1">
    <location>
        <begin position="68"/>
        <end position="91"/>
    </location>
</feature>
<dbReference type="AlphaFoldDB" id="A0A317FFF1"/>
<reference evidence="4" key="1">
    <citation type="submission" date="2018-05" db="EMBL/GenBank/DDBJ databases">
        <authorList>
            <person name="Du Z."/>
            <person name="Wang X."/>
        </authorList>
    </citation>
    <scope>NUCLEOTIDE SEQUENCE [LARGE SCALE GENOMIC DNA]</scope>
    <source>
        <strain evidence="4">CQN31</strain>
    </source>
</reference>
<feature type="signal peptide" evidence="2">
    <location>
        <begin position="1"/>
        <end position="19"/>
    </location>
</feature>
<evidence type="ECO:0000256" key="1">
    <source>
        <dbReference type="SAM" id="MobiDB-lite"/>
    </source>
</evidence>
<evidence type="ECO:0000313" key="3">
    <source>
        <dbReference type="EMBL" id="PWS36286.1"/>
    </source>
</evidence>
<comment type="caution">
    <text evidence="3">The sequence shown here is derived from an EMBL/GenBank/DDBJ whole genome shotgun (WGS) entry which is preliminary data.</text>
</comment>
<keyword evidence="2" id="KW-0732">Signal</keyword>
<dbReference type="EMBL" id="QGNA01000003">
    <property type="protein sequence ID" value="PWS36286.1"/>
    <property type="molecule type" value="Genomic_DNA"/>
</dbReference>
<organism evidence="3 4">
    <name type="scientific">Falsiroseomonas bella</name>
    <dbReference type="NCBI Taxonomy" id="2184016"/>
    <lineage>
        <taxon>Bacteria</taxon>
        <taxon>Pseudomonadati</taxon>
        <taxon>Pseudomonadota</taxon>
        <taxon>Alphaproteobacteria</taxon>
        <taxon>Acetobacterales</taxon>
        <taxon>Roseomonadaceae</taxon>
        <taxon>Falsiroseomonas</taxon>
    </lineage>
</organism>
<evidence type="ECO:0000256" key="2">
    <source>
        <dbReference type="SAM" id="SignalP"/>
    </source>
</evidence>
<protein>
    <recommendedName>
        <fullName evidence="5">Lipoprotein</fullName>
    </recommendedName>
</protein>
<sequence>MRLFGLLASAFLLSGCVIAAETGPVYGYGYGYPRPYYAPAPVYRPPVIYRPAPVYRPYYGPAYRPYAYGPPRRAGRPPGWGRPHRRDYRRW</sequence>
<feature type="compositionally biased region" description="Low complexity" evidence="1">
    <location>
        <begin position="68"/>
        <end position="81"/>
    </location>
</feature>
<evidence type="ECO:0008006" key="5">
    <source>
        <dbReference type="Google" id="ProtNLM"/>
    </source>
</evidence>
<feature type="chain" id="PRO_5016408779" description="Lipoprotein" evidence="2">
    <location>
        <begin position="20"/>
        <end position="91"/>
    </location>
</feature>
<dbReference type="Proteomes" id="UP000245765">
    <property type="component" value="Unassembled WGS sequence"/>
</dbReference>